<dbReference type="VEuPathDB" id="VectorBase:GPPI021645"/>
<dbReference type="AlphaFoldDB" id="A0A1B0B7U9"/>
<accession>A0A1B0B7U9</accession>
<name>A0A1B0B7U9_9MUSC</name>
<organism evidence="1 2">
    <name type="scientific">Glossina palpalis gambiensis</name>
    <dbReference type="NCBI Taxonomy" id="67801"/>
    <lineage>
        <taxon>Eukaryota</taxon>
        <taxon>Metazoa</taxon>
        <taxon>Ecdysozoa</taxon>
        <taxon>Arthropoda</taxon>
        <taxon>Hexapoda</taxon>
        <taxon>Insecta</taxon>
        <taxon>Pterygota</taxon>
        <taxon>Neoptera</taxon>
        <taxon>Endopterygota</taxon>
        <taxon>Diptera</taxon>
        <taxon>Brachycera</taxon>
        <taxon>Muscomorpha</taxon>
        <taxon>Hippoboscoidea</taxon>
        <taxon>Glossinidae</taxon>
        <taxon>Glossina</taxon>
    </lineage>
</organism>
<reference evidence="2" key="1">
    <citation type="submission" date="2015-01" db="EMBL/GenBank/DDBJ databases">
        <authorList>
            <person name="Aksoy S."/>
            <person name="Warren W."/>
            <person name="Wilson R.K."/>
        </authorList>
    </citation>
    <scope>NUCLEOTIDE SEQUENCE [LARGE SCALE GENOMIC DNA]</scope>
    <source>
        <strain evidence="2">IAEA</strain>
    </source>
</reference>
<proteinExistence type="predicted"/>
<dbReference type="EnsemblMetazoa" id="GPPI021645-RA">
    <property type="protein sequence ID" value="GPPI021645-PA"/>
    <property type="gene ID" value="GPPI021645"/>
</dbReference>
<sequence>MSDKNDQKKTKSDPQYNGLGEKYTNFDFFTLSSVQSLMFIGSTLATDRLQYAEKYLFKAISVDERVTESDKVVFILKSIIKTNIFAVKTRTEALWRQVALNTHNKTPTDCESSESKAADY</sequence>
<dbReference type="Proteomes" id="UP000092460">
    <property type="component" value="Unassembled WGS sequence"/>
</dbReference>
<evidence type="ECO:0000313" key="2">
    <source>
        <dbReference type="Proteomes" id="UP000092460"/>
    </source>
</evidence>
<dbReference type="EMBL" id="JXJN01009721">
    <property type="status" value="NOT_ANNOTATED_CDS"/>
    <property type="molecule type" value="Genomic_DNA"/>
</dbReference>
<keyword evidence="2" id="KW-1185">Reference proteome</keyword>
<protein>
    <submittedName>
        <fullName evidence="1">Uncharacterized protein</fullName>
    </submittedName>
</protein>
<evidence type="ECO:0000313" key="1">
    <source>
        <dbReference type="EnsemblMetazoa" id="GPPI021645-PA"/>
    </source>
</evidence>
<reference evidence="1" key="2">
    <citation type="submission" date="2020-05" db="UniProtKB">
        <authorList>
            <consortium name="EnsemblMetazoa"/>
        </authorList>
    </citation>
    <scope>IDENTIFICATION</scope>
    <source>
        <strain evidence="1">IAEA</strain>
    </source>
</reference>